<feature type="coiled-coil region" evidence="1">
    <location>
        <begin position="1"/>
        <end position="35"/>
    </location>
</feature>
<proteinExistence type="predicted"/>
<protein>
    <submittedName>
        <fullName evidence="3">DEAD/DEAH box helicase</fullName>
    </submittedName>
</protein>
<keyword evidence="3" id="KW-0347">Helicase</keyword>
<gene>
    <name evidence="3" type="ORF">WMQ36_20780</name>
</gene>
<accession>A0ABV1DAK0</accession>
<evidence type="ECO:0000313" key="4">
    <source>
        <dbReference type="Proteomes" id="UP001454086"/>
    </source>
</evidence>
<keyword evidence="3" id="KW-0547">Nucleotide-binding</keyword>
<keyword evidence="4" id="KW-1185">Reference proteome</keyword>
<dbReference type="Proteomes" id="UP001454086">
    <property type="component" value="Unassembled WGS sequence"/>
</dbReference>
<comment type="caution">
    <text evidence="3">The sequence shown here is derived from an EMBL/GenBank/DDBJ whole genome shotgun (WGS) entry which is preliminary data.</text>
</comment>
<dbReference type="Pfam" id="PF22548">
    <property type="entry name" value="AEP-TOTE"/>
    <property type="match status" value="1"/>
</dbReference>
<dbReference type="EMBL" id="JBBMFM010000103">
    <property type="protein sequence ID" value="MEQ2427405.1"/>
    <property type="molecule type" value="Genomic_DNA"/>
</dbReference>
<organism evidence="3 4">
    <name type="scientific">Enterocloster hominis</name>
    <name type="common">ex Hitch et al. 2024</name>
    <dbReference type="NCBI Taxonomy" id="1917870"/>
    <lineage>
        <taxon>Bacteria</taxon>
        <taxon>Bacillati</taxon>
        <taxon>Bacillota</taxon>
        <taxon>Clostridia</taxon>
        <taxon>Lachnospirales</taxon>
        <taxon>Lachnospiraceae</taxon>
        <taxon>Enterocloster</taxon>
    </lineage>
</organism>
<dbReference type="RefSeq" id="WP_349118526.1">
    <property type="nucleotide sequence ID" value="NZ_JBBMFM010000103.1"/>
</dbReference>
<evidence type="ECO:0000259" key="2">
    <source>
        <dbReference type="Pfam" id="PF22548"/>
    </source>
</evidence>
<name>A0ABV1DAK0_9FIRM</name>
<evidence type="ECO:0000313" key="3">
    <source>
        <dbReference type="EMBL" id="MEQ2427405.1"/>
    </source>
</evidence>
<feature type="domain" description="TOTE conflict system primase" evidence="2">
    <location>
        <begin position="70"/>
        <end position="257"/>
    </location>
</feature>
<sequence>MNIEVQNLDSLRKLVRDLQKENKILKEKLKKANISFDETHIFEEKIEDTAEYDPDQGARIIGKNITEEMANYFFSMFWGRTDVYARRGKNGGYFPQCDNRWDNRICPRQRGEQVSCENCENTKWAKLTPKKLVEHLVAYKEDSSDVLGVYPLLADGTCRFIVFDFDNHEKGAEKTDFANVDEGWHKEVDALRRICENNGIKPLVERSRSGRGAHVWIFFKRPVSAALARNFGFLLLDRGQASINMKSFRYYDRMYPCMKQAVLEI</sequence>
<evidence type="ECO:0000256" key="1">
    <source>
        <dbReference type="SAM" id="Coils"/>
    </source>
</evidence>
<keyword evidence="3" id="KW-0067">ATP-binding</keyword>
<dbReference type="GO" id="GO:0004386">
    <property type="term" value="F:helicase activity"/>
    <property type="evidence" value="ECO:0007669"/>
    <property type="project" value="UniProtKB-KW"/>
</dbReference>
<reference evidence="3 4" key="1">
    <citation type="submission" date="2024-03" db="EMBL/GenBank/DDBJ databases">
        <title>Human intestinal bacterial collection.</title>
        <authorList>
            <person name="Pauvert C."/>
            <person name="Hitch T.C.A."/>
            <person name="Clavel T."/>
        </authorList>
    </citation>
    <scope>NUCLEOTIDE SEQUENCE [LARGE SCALE GENOMIC DNA]</scope>
    <source>
        <strain evidence="3 4">CLA-SR-H021</strain>
    </source>
</reference>
<dbReference type="CDD" id="cd00525">
    <property type="entry name" value="AE_Prim_S_like"/>
    <property type="match status" value="1"/>
</dbReference>
<keyword evidence="1" id="KW-0175">Coiled coil</keyword>
<dbReference type="InterPro" id="IPR054347">
    <property type="entry name" value="TOTE_primase"/>
</dbReference>
<keyword evidence="3" id="KW-0378">Hydrolase</keyword>